<comment type="caution">
    <text evidence="1">The sequence shown here is derived from an EMBL/GenBank/DDBJ whole genome shotgun (WGS) entry which is preliminary data.</text>
</comment>
<evidence type="ECO:0000313" key="2">
    <source>
        <dbReference type="Proteomes" id="UP001064048"/>
    </source>
</evidence>
<sequence>MRAVLLLFTSLAAASASDRIFGGSLTTVEQYPQAAAVLSTSDLVVFYQHCGGTILNAVAILTAVHCNGRIEAGRLRVRVGSSFASNGGSVLFVQRIINHPNYNANTRDHNIAIIRLQSSITFSDVAQRGAIAGPSYNVADNRPVFAIGWGLNQFGERPDQLHHVQINTVNHQRCQQIFGTNSITDNMLCAHTEQRGLGGCTGDDGGPLLHNNVVIGVHSFHVGCSLTDRPGVYTRVSRYTDWILANARS</sequence>
<reference evidence="1 2" key="1">
    <citation type="journal article" date="2022" name="Genome Biol. Evol.">
        <title>The Spruce Budworm Genome: Reconstructing the Evolutionary History of Antifreeze Proteins.</title>
        <authorList>
            <person name="Beliveau C."/>
            <person name="Gagne P."/>
            <person name="Picq S."/>
            <person name="Vernygora O."/>
            <person name="Keeling C.I."/>
            <person name="Pinkney K."/>
            <person name="Doucet D."/>
            <person name="Wen F."/>
            <person name="Johnston J.S."/>
            <person name="Maaroufi H."/>
            <person name="Boyle B."/>
            <person name="Laroche J."/>
            <person name="Dewar K."/>
            <person name="Juretic N."/>
            <person name="Blackburn G."/>
            <person name="Nisole A."/>
            <person name="Brunet B."/>
            <person name="Brandao M."/>
            <person name="Lumley L."/>
            <person name="Duan J."/>
            <person name="Quan G."/>
            <person name="Lucarotti C.J."/>
            <person name="Roe A.D."/>
            <person name="Sperling F.A.H."/>
            <person name="Levesque R.C."/>
            <person name="Cusson M."/>
        </authorList>
    </citation>
    <scope>NUCLEOTIDE SEQUENCE [LARGE SCALE GENOMIC DNA]</scope>
    <source>
        <strain evidence="1">Glfc:IPQL:Cfum</strain>
    </source>
</reference>
<gene>
    <name evidence="1" type="ORF">MSG28_004341</name>
</gene>
<proteinExistence type="predicted"/>
<dbReference type="Proteomes" id="UP001064048">
    <property type="component" value="Chromosome 6"/>
</dbReference>
<protein>
    <submittedName>
        <fullName evidence="1">Uncharacterized protein</fullName>
    </submittedName>
</protein>
<organism evidence="1 2">
    <name type="scientific">Choristoneura fumiferana</name>
    <name type="common">Spruce budworm moth</name>
    <name type="synonym">Archips fumiferana</name>
    <dbReference type="NCBI Taxonomy" id="7141"/>
    <lineage>
        <taxon>Eukaryota</taxon>
        <taxon>Metazoa</taxon>
        <taxon>Ecdysozoa</taxon>
        <taxon>Arthropoda</taxon>
        <taxon>Hexapoda</taxon>
        <taxon>Insecta</taxon>
        <taxon>Pterygota</taxon>
        <taxon>Neoptera</taxon>
        <taxon>Endopterygota</taxon>
        <taxon>Lepidoptera</taxon>
        <taxon>Glossata</taxon>
        <taxon>Ditrysia</taxon>
        <taxon>Tortricoidea</taxon>
        <taxon>Tortricidae</taxon>
        <taxon>Tortricinae</taxon>
        <taxon>Choristoneura</taxon>
    </lineage>
</organism>
<evidence type="ECO:0000313" key="1">
    <source>
        <dbReference type="EMBL" id="KAI8436301.1"/>
    </source>
</evidence>
<accession>A0ACC0KIC3</accession>
<name>A0ACC0KIC3_CHOFU</name>
<dbReference type="EMBL" id="CM046106">
    <property type="protein sequence ID" value="KAI8436301.1"/>
    <property type="molecule type" value="Genomic_DNA"/>
</dbReference>
<keyword evidence="2" id="KW-1185">Reference proteome</keyword>